<dbReference type="GO" id="GO:0030678">
    <property type="term" value="C:mitochondrial ribonuclease P complex"/>
    <property type="evidence" value="ECO:0007669"/>
    <property type="project" value="TreeGrafter"/>
</dbReference>
<sequence>MFETFLEFRKCRDLLSNDTVEVIKQWFDSQMDPKWVTSWSTSSQTFHCQACKQKLETGEYSAEELEEIKHPIIAHVLKSHKVPQVQVRSFTTGGNYIDDIDLENQSSFPDSITRFIETTGRYDVVLDALNIAYFKGDFGAWKVKSVASHFLKQNKKVLVVGSRPMSLHSKDKRVASVMDFLSEHCGVFCLQKIGSQKSFVKGQQYDDVYFLSAGHALWARYHSGVGRLVY</sequence>
<dbReference type="AlphaFoldDB" id="A0A9W9Z833"/>
<reference evidence="1" key="1">
    <citation type="submission" date="2023-01" db="EMBL/GenBank/DDBJ databases">
        <title>Genome assembly of the deep-sea coral Lophelia pertusa.</title>
        <authorList>
            <person name="Herrera S."/>
            <person name="Cordes E."/>
        </authorList>
    </citation>
    <scope>NUCLEOTIDE SEQUENCE</scope>
    <source>
        <strain evidence="1">USNM1676648</strain>
        <tissue evidence="1">Polyp</tissue>
    </source>
</reference>
<gene>
    <name evidence="1" type="ORF">OS493_033538</name>
</gene>
<name>A0A9W9Z833_9CNID</name>
<dbReference type="OrthoDB" id="46913at2759"/>
<keyword evidence="2" id="KW-1185">Reference proteome</keyword>
<protein>
    <submittedName>
        <fullName evidence="1">Uncharacterized protein</fullName>
    </submittedName>
</protein>
<evidence type="ECO:0000313" key="1">
    <source>
        <dbReference type="EMBL" id="KAJ7376656.1"/>
    </source>
</evidence>
<dbReference type="GO" id="GO:0001682">
    <property type="term" value="P:tRNA 5'-leader removal"/>
    <property type="evidence" value="ECO:0007669"/>
    <property type="project" value="TreeGrafter"/>
</dbReference>
<dbReference type="EMBL" id="MU826394">
    <property type="protein sequence ID" value="KAJ7376656.1"/>
    <property type="molecule type" value="Genomic_DNA"/>
</dbReference>
<dbReference type="Proteomes" id="UP001163046">
    <property type="component" value="Unassembled WGS sequence"/>
</dbReference>
<organism evidence="1 2">
    <name type="scientific">Desmophyllum pertusum</name>
    <dbReference type="NCBI Taxonomy" id="174260"/>
    <lineage>
        <taxon>Eukaryota</taxon>
        <taxon>Metazoa</taxon>
        <taxon>Cnidaria</taxon>
        <taxon>Anthozoa</taxon>
        <taxon>Hexacorallia</taxon>
        <taxon>Scleractinia</taxon>
        <taxon>Caryophylliina</taxon>
        <taxon>Caryophylliidae</taxon>
        <taxon>Desmophyllum</taxon>
    </lineage>
</organism>
<dbReference type="PANTHER" id="PTHR13547:SF1">
    <property type="entry name" value="MITOCHONDRIAL RIBONUCLEASE P CATALYTIC SUBUNIT"/>
    <property type="match status" value="1"/>
</dbReference>
<dbReference type="Gene3D" id="3.40.50.11980">
    <property type="match status" value="1"/>
</dbReference>
<dbReference type="PANTHER" id="PTHR13547">
    <property type="match status" value="1"/>
</dbReference>
<accession>A0A9W9Z833</accession>
<proteinExistence type="predicted"/>
<dbReference type="GO" id="GO:0004526">
    <property type="term" value="F:ribonuclease P activity"/>
    <property type="evidence" value="ECO:0007669"/>
    <property type="project" value="TreeGrafter"/>
</dbReference>
<dbReference type="GO" id="GO:0097745">
    <property type="term" value="P:mitochondrial tRNA 5'-end processing"/>
    <property type="evidence" value="ECO:0007669"/>
    <property type="project" value="TreeGrafter"/>
</dbReference>
<evidence type="ECO:0000313" key="2">
    <source>
        <dbReference type="Proteomes" id="UP001163046"/>
    </source>
</evidence>
<comment type="caution">
    <text evidence="1">The sequence shown here is derived from an EMBL/GenBank/DDBJ whole genome shotgun (WGS) entry which is preliminary data.</text>
</comment>